<dbReference type="Gene3D" id="2.60.40.1930">
    <property type="match status" value="1"/>
</dbReference>
<dbReference type="SUPFAM" id="SSF49464">
    <property type="entry name" value="Carboxypeptidase regulatory domain-like"/>
    <property type="match status" value="1"/>
</dbReference>
<name>A0A6L9L3U3_9BACT</name>
<evidence type="ECO:0000313" key="6">
    <source>
        <dbReference type="Proteomes" id="UP000474175"/>
    </source>
</evidence>
<reference evidence="5 6" key="1">
    <citation type="submission" date="2020-02" db="EMBL/GenBank/DDBJ databases">
        <title>Draft genome sequence of two Spirosoma agri KCTC 52727 and Spirosoma terrae KCTC 52035.</title>
        <authorList>
            <person name="Rojas J."/>
            <person name="Ambika Manirajan B."/>
            <person name="Suarez C."/>
            <person name="Ratering S."/>
            <person name="Schnell S."/>
        </authorList>
    </citation>
    <scope>NUCLEOTIDE SEQUENCE [LARGE SCALE GENOMIC DNA]</scope>
    <source>
        <strain evidence="5 6">KCTC 52035</strain>
    </source>
</reference>
<dbReference type="EMBL" id="JAAFZH010000003">
    <property type="protein sequence ID" value="NDU95110.1"/>
    <property type="molecule type" value="Genomic_DNA"/>
</dbReference>
<organism evidence="5 6">
    <name type="scientific">Spirosoma terrae</name>
    <dbReference type="NCBI Taxonomy" id="1968276"/>
    <lineage>
        <taxon>Bacteria</taxon>
        <taxon>Pseudomonadati</taxon>
        <taxon>Bacteroidota</taxon>
        <taxon>Cytophagia</taxon>
        <taxon>Cytophagales</taxon>
        <taxon>Cytophagaceae</taxon>
        <taxon>Spirosoma</taxon>
    </lineage>
</organism>
<comment type="similarity">
    <text evidence="1">Belongs to the TonB-dependent receptor family.</text>
</comment>
<dbReference type="InterPro" id="IPR037066">
    <property type="entry name" value="Plug_dom_sf"/>
</dbReference>
<evidence type="ECO:0000256" key="1">
    <source>
        <dbReference type="PROSITE-ProRule" id="PRU01360"/>
    </source>
</evidence>
<evidence type="ECO:0000256" key="2">
    <source>
        <dbReference type="SAM" id="MobiDB-lite"/>
    </source>
</evidence>
<keyword evidence="6" id="KW-1185">Reference proteome</keyword>
<dbReference type="Pfam" id="PF01835">
    <property type="entry name" value="MG2"/>
    <property type="match status" value="1"/>
</dbReference>
<dbReference type="InterPro" id="IPR012910">
    <property type="entry name" value="Plug_dom"/>
</dbReference>
<dbReference type="Pfam" id="PF07715">
    <property type="entry name" value="Plug"/>
    <property type="match status" value="1"/>
</dbReference>
<evidence type="ECO:0000259" key="4">
    <source>
        <dbReference type="Pfam" id="PF07715"/>
    </source>
</evidence>
<dbReference type="GO" id="GO:0009279">
    <property type="term" value="C:cell outer membrane"/>
    <property type="evidence" value="ECO:0007669"/>
    <property type="project" value="UniProtKB-SubCell"/>
</dbReference>
<keyword evidence="1" id="KW-1134">Transmembrane beta strand</keyword>
<dbReference type="InterPro" id="IPR002890">
    <property type="entry name" value="MG2"/>
</dbReference>
<proteinExistence type="inferred from homology"/>
<comment type="caution">
    <text evidence="5">The sequence shown here is derived from an EMBL/GenBank/DDBJ whole genome shotgun (WGS) entry which is preliminary data.</text>
</comment>
<accession>A0A6L9L3U3</accession>
<gene>
    <name evidence="5" type="ORF">GK108_09515</name>
</gene>
<keyword evidence="1" id="KW-0472">Membrane</keyword>
<feature type="domain" description="Macroglobulin" evidence="3">
    <location>
        <begin position="412"/>
        <end position="499"/>
    </location>
</feature>
<protein>
    <submittedName>
        <fullName evidence="5">TonB-dependent receptor plug domain-containing protein</fullName>
    </submittedName>
</protein>
<dbReference type="GO" id="GO:0004866">
    <property type="term" value="F:endopeptidase inhibitor activity"/>
    <property type="evidence" value="ECO:0007669"/>
    <property type="project" value="InterPro"/>
</dbReference>
<dbReference type="InterPro" id="IPR039426">
    <property type="entry name" value="TonB-dep_rcpt-like"/>
</dbReference>
<dbReference type="InterPro" id="IPR008969">
    <property type="entry name" value="CarboxyPept-like_regulatory"/>
</dbReference>
<dbReference type="PROSITE" id="PS52016">
    <property type="entry name" value="TONB_DEPENDENT_REC_3"/>
    <property type="match status" value="1"/>
</dbReference>
<dbReference type="SUPFAM" id="SSF56935">
    <property type="entry name" value="Porins"/>
    <property type="match status" value="1"/>
</dbReference>
<keyword evidence="1" id="KW-0813">Transport</keyword>
<feature type="domain" description="TonB-dependent receptor plug" evidence="4">
    <location>
        <begin position="987"/>
        <end position="1076"/>
    </location>
</feature>
<dbReference type="Pfam" id="PF13715">
    <property type="entry name" value="CarbopepD_reg_2"/>
    <property type="match status" value="1"/>
</dbReference>
<feature type="region of interest" description="Disordered" evidence="2">
    <location>
        <begin position="360"/>
        <end position="383"/>
    </location>
</feature>
<feature type="compositionally biased region" description="Polar residues" evidence="2">
    <location>
        <begin position="373"/>
        <end position="383"/>
    </location>
</feature>
<dbReference type="Proteomes" id="UP000474175">
    <property type="component" value="Unassembled WGS sequence"/>
</dbReference>
<keyword evidence="1" id="KW-0812">Transmembrane</keyword>
<dbReference type="Gene3D" id="2.170.130.10">
    <property type="entry name" value="TonB-dependent receptor, plug domain"/>
    <property type="match status" value="1"/>
</dbReference>
<dbReference type="AlphaFoldDB" id="A0A6L9L3U3"/>
<comment type="subcellular location">
    <subcellularLocation>
        <location evidence="1">Cell outer membrane</location>
        <topology evidence="1">Multi-pass membrane protein</topology>
    </subcellularLocation>
</comment>
<keyword evidence="1" id="KW-0998">Cell outer membrane</keyword>
<keyword evidence="5" id="KW-0675">Receptor</keyword>
<evidence type="ECO:0000259" key="3">
    <source>
        <dbReference type="Pfam" id="PF01835"/>
    </source>
</evidence>
<dbReference type="RefSeq" id="WP_163946424.1">
    <property type="nucleotide sequence ID" value="NZ_JAAFZH010000003.1"/>
</dbReference>
<sequence>MIRWLLIVGLVAGLIAGANQLVLAQITTTLSGYVVDAATGKPMPFANVYLNGSTRGALTDEKGHFSLPNVPLGNVEVVASFLGYQPERRTLRFDDDQPKTINFRLKPSDQVLAAVTVRGNLKKWQRQLRQFKKQLLGEPFGGQCEIINSDVLSFTEENGHLIATATEPLVIENHALGYKLWYDLMHFDGTFQKVYYAGSTRFEELKPNDERQANRFRRNRMRAYLGSTRHLMASLIDSTYEQEGFLVYQENMTAPVARTPAGRITLAGSVSPKGHLMPLTIKNLIRPGRLGFERLLVSHLPLVVFYTPSVSTYSPYTDARYAYTQIRLPNGQMQLTADGTVTLPYGAEIQGSLSDDRLSTMLPADWNPDQADKSSPTGESVITQGKLLPPDARLGRIATAFKEKFQTLAPALFLHIDKPVYATGDRIWLSAYLLDANTNRRPAGETAIQVDLLTSSGRLVQHQWLKVVDGRATGDFRLSDTLSAGTYQVRAYTDEDDGQHRPAFSRQIAVYNLLERPATARADTVKKPLDIRVLPEGGRWVSGIPARLGIKAVAPDGLGRKVTGQLIDDLGAEVARFTTNALGIGSLVMTPVAGRTYHVQAIALSERVPNLVGSATLLPAESDGLVFSVDAVSDSSRLWVSVAGTNRPKLDSVYILIQQQGHLVDQRKILLQDGMARVSLSMAMLPAGVNQITLYDAAARPQGERLVFLPEHVTPVRVLFSLNKPRYQPRERARLSITLNDDGLPALAALSASITDADQVSDDTASATIRTHLLLTGELRGRVEQPNLYFTDNSPETRRALDDLLLTQGWRRVHGTPETELLGGVSIKGRILDAKNVPLPGAQFILASTKEGESFVKSAGADEKGRFRLAGLAIADTMRLITQITDIQLKPIINEKAYFVLETSGSTWDADTLFGMPDWAALRAQLDAMRIRQEENADFYRDKTIKVLKEVTVRARKIDERPDDIKRRSLHGEADATLLFDDKSPRFANLYEMLRGRLAGVTVTQSSLTGSYQVVVRGAGSFRSSPQPLFLLDGMPIQDTDGTALLTFNPNDIERIELLKNASTSGIYGVRGGNGVIAFYSKVFRPGQSAENKKTGSKIIQLIGYPSVQRDFYVPRYEVAPGESQVDITSRIDRRDVMYWKPLMQTDGQGNCQLQFPLSDVVRTVRISVQGITAEGRPVVGSTLLRVQ</sequence>
<evidence type="ECO:0000313" key="5">
    <source>
        <dbReference type="EMBL" id="NDU95110.1"/>
    </source>
</evidence>
<dbReference type="Gene3D" id="2.60.40.1120">
    <property type="entry name" value="Carboxypeptidase-like, regulatory domain"/>
    <property type="match status" value="1"/>
</dbReference>